<evidence type="ECO:0000313" key="3">
    <source>
        <dbReference type="Proteomes" id="UP000226031"/>
    </source>
</evidence>
<gene>
    <name evidence="2" type="ORF">GX50_02370</name>
</gene>
<dbReference type="InterPro" id="IPR029058">
    <property type="entry name" value="AB_hydrolase_fold"/>
</dbReference>
<reference evidence="2 3" key="1">
    <citation type="submission" date="2017-10" db="EMBL/GenBank/DDBJ databases">
        <title>Comparative genomics in systemic dimorphic fungi from Ajellomycetaceae.</title>
        <authorList>
            <person name="Munoz J.F."/>
            <person name="Mcewen J.G."/>
            <person name="Clay O.K."/>
            <person name="Cuomo C.A."/>
        </authorList>
    </citation>
    <scope>NUCLEOTIDE SEQUENCE [LARGE SCALE GENOMIC DNA]</scope>
    <source>
        <strain evidence="2 3">UAMH4076</strain>
    </source>
</reference>
<dbReference type="Pfam" id="PF03583">
    <property type="entry name" value="LIP"/>
    <property type="match status" value="1"/>
</dbReference>
<dbReference type="VEuPathDB" id="FungiDB:EMCG_01437"/>
<comment type="caution">
    <text evidence="2">The sequence shown here is derived from an EMBL/GenBank/DDBJ whole genome shotgun (WGS) entry which is preliminary data.</text>
</comment>
<dbReference type="InterPro" id="IPR005152">
    <property type="entry name" value="Lipase_secreted"/>
</dbReference>
<evidence type="ECO:0000256" key="1">
    <source>
        <dbReference type="ARBA" id="ARBA00022801"/>
    </source>
</evidence>
<dbReference type="PANTHER" id="PTHR34853">
    <property type="match status" value="1"/>
</dbReference>
<proteinExistence type="predicted"/>
<accession>A0A2B7ZND3</accession>
<dbReference type="GO" id="GO:0004806">
    <property type="term" value="F:triacylglycerol lipase activity"/>
    <property type="evidence" value="ECO:0007669"/>
    <property type="project" value="InterPro"/>
</dbReference>
<evidence type="ECO:0000313" key="2">
    <source>
        <dbReference type="EMBL" id="PGH34810.1"/>
    </source>
</evidence>
<name>A0A2B7ZND3_9EURO</name>
<dbReference type="EMBL" id="PDND01000033">
    <property type="protein sequence ID" value="PGH34810.1"/>
    <property type="molecule type" value="Genomic_DNA"/>
</dbReference>
<sequence length="111" mass="11770">MPLFINNAFGDEISPVEDTDKLVQKYCSNGASIEYHRNLIGEHVTEAIIGSVNALEWVSDQLAGRPVQSLGSCMTENIPKPKGGPSAISMLGIELYSLLGSILGDALGPPT</sequence>
<evidence type="ECO:0008006" key="4">
    <source>
        <dbReference type="Google" id="ProtNLM"/>
    </source>
</evidence>
<dbReference type="Proteomes" id="UP000226031">
    <property type="component" value="Unassembled WGS sequence"/>
</dbReference>
<organism evidence="2 3">
    <name type="scientific">[Emmonsia] crescens</name>
    <dbReference type="NCBI Taxonomy" id="73230"/>
    <lineage>
        <taxon>Eukaryota</taxon>
        <taxon>Fungi</taxon>
        <taxon>Dikarya</taxon>
        <taxon>Ascomycota</taxon>
        <taxon>Pezizomycotina</taxon>
        <taxon>Eurotiomycetes</taxon>
        <taxon>Eurotiomycetidae</taxon>
        <taxon>Onygenales</taxon>
        <taxon>Ajellomycetaceae</taxon>
        <taxon>Emergomyces</taxon>
    </lineage>
</organism>
<dbReference type="PANTHER" id="PTHR34853:SF5">
    <property type="entry name" value="LIP-DOMAIN-CONTAINING PROTEIN-RELATED"/>
    <property type="match status" value="1"/>
</dbReference>
<keyword evidence="3" id="KW-1185">Reference proteome</keyword>
<dbReference type="Gene3D" id="3.40.50.1820">
    <property type="entry name" value="alpha/beta hydrolase"/>
    <property type="match status" value="1"/>
</dbReference>
<keyword evidence="1" id="KW-0378">Hydrolase</keyword>
<protein>
    <recommendedName>
        <fullName evidence="4">Triacylglycerol lipase</fullName>
    </recommendedName>
</protein>
<dbReference type="GO" id="GO:0016042">
    <property type="term" value="P:lipid catabolic process"/>
    <property type="evidence" value="ECO:0007669"/>
    <property type="project" value="InterPro"/>
</dbReference>
<dbReference type="AlphaFoldDB" id="A0A2B7ZND3"/>